<dbReference type="GO" id="GO:0051146">
    <property type="term" value="P:striated muscle cell differentiation"/>
    <property type="evidence" value="ECO:0007669"/>
    <property type="project" value="TreeGrafter"/>
</dbReference>
<evidence type="ECO:0000313" key="9">
    <source>
        <dbReference type="RefSeq" id="XP_022290328.1"/>
    </source>
</evidence>
<dbReference type="PANTHER" id="PTHR12101">
    <property type="entry name" value="POPEYE DOMAIN CONTAINING PROTEIN"/>
    <property type="match status" value="1"/>
</dbReference>
<dbReference type="Pfam" id="PF04831">
    <property type="entry name" value="POPDC1-3"/>
    <property type="match status" value="1"/>
</dbReference>
<evidence type="ECO:0000256" key="6">
    <source>
        <dbReference type="SAM" id="Phobius"/>
    </source>
</evidence>
<dbReference type="AlphaFoldDB" id="A0A8B8AIF6"/>
<accession>A0A8B8AIF6</accession>
<dbReference type="Proteomes" id="UP000694844">
    <property type="component" value="Chromosome 6"/>
</dbReference>
<dbReference type="KEGG" id="cvn:111101965"/>
<dbReference type="InterPro" id="IPR006916">
    <property type="entry name" value="POPDC1-3"/>
</dbReference>
<feature type="region of interest" description="Disordered" evidence="5">
    <location>
        <begin position="408"/>
        <end position="450"/>
    </location>
</feature>
<proteinExistence type="predicted"/>
<evidence type="ECO:0000256" key="5">
    <source>
        <dbReference type="SAM" id="MobiDB-lite"/>
    </source>
</evidence>
<protein>
    <submittedName>
        <fullName evidence="9">Uncharacterized protein LOC111101965</fullName>
    </submittedName>
</protein>
<dbReference type="GO" id="GO:0042391">
    <property type="term" value="P:regulation of membrane potential"/>
    <property type="evidence" value="ECO:0007669"/>
    <property type="project" value="TreeGrafter"/>
</dbReference>
<gene>
    <name evidence="9" type="primary">LOC111101965</name>
</gene>
<evidence type="ECO:0000259" key="7">
    <source>
        <dbReference type="Pfam" id="PF04831"/>
    </source>
</evidence>
<keyword evidence="4 6" id="KW-0472">Membrane</keyword>
<evidence type="ECO:0000256" key="1">
    <source>
        <dbReference type="ARBA" id="ARBA00004141"/>
    </source>
</evidence>
<reference evidence="9" key="1">
    <citation type="submission" date="2025-08" db="UniProtKB">
        <authorList>
            <consortium name="RefSeq"/>
        </authorList>
    </citation>
    <scope>IDENTIFICATION</scope>
    <source>
        <tissue evidence="9">Whole sample</tissue>
    </source>
</reference>
<keyword evidence="2 6" id="KW-0812">Transmembrane</keyword>
<feature type="transmembrane region" description="Helical" evidence="6">
    <location>
        <begin position="94"/>
        <end position="115"/>
    </location>
</feature>
<comment type="subcellular location">
    <subcellularLocation>
        <location evidence="1">Membrane</location>
        <topology evidence="1">Multi-pass membrane protein</topology>
    </subcellularLocation>
</comment>
<feature type="domain" description="POPDC1-3" evidence="7">
    <location>
        <begin position="41"/>
        <end position="385"/>
    </location>
</feature>
<dbReference type="GO" id="GO:0007507">
    <property type="term" value="P:heart development"/>
    <property type="evidence" value="ECO:0007669"/>
    <property type="project" value="TreeGrafter"/>
</dbReference>
<sequence length="450" mass="52231">MSTTLANVTLSANLFPFYADQSEPMAVNVSSPEVACLWAAPQHYLFQMANGVLLGAVACPGGKHGTLFMHSCFVLGFLLLSIWSWVILCAPDYFSWNFSFMVVNAVQTLVILYNIRPVKFCDDLEDVYVSVFQPLRVPRFFKSLRVPQYEDNHYWMTVVFQPLRRLPLLEDFFKSLRVPQYEDNHYWMTVVFQPLRRLPLLEDFFKSLRVPQYEDNHYWMTVVFQPLRRLPLLEDFFQSLRVPRYEDNHYGITVVFKSLRVPRYEDNHYWMTVVFQPLRRLPLLGDCSLPAPQKTTITGMAVCNHHQELHRVVAKEFVDSPEFESAISGDEKYQVSIVALTTCRFIFWQRSGLEYLLIKEPYLTTLLRTVLGRDITNKLYALNDKLAHNKGLRIDIRLPSISSVGRGQFHDSEDLSSQPKQFPSRGFPEESDSSTCNMTERTELLNGTMA</sequence>
<keyword evidence="3 6" id="KW-1133">Transmembrane helix</keyword>
<dbReference type="PANTHER" id="PTHR12101:SF30">
    <property type="entry name" value="POPEYE DOMAIN-CONTAINING PROTEIN 3-LIKE PROTEIN"/>
    <property type="match status" value="1"/>
</dbReference>
<keyword evidence="8" id="KW-1185">Reference proteome</keyword>
<name>A0A8B8AIF6_CRAVI</name>
<evidence type="ECO:0000256" key="4">
    <source>
        <dbReference type="ARBA" id="ARBA00023136"/>
    </source>
</evidence>
<feature type="transmembrane region" description="Helical" evidence="6">
    <location>
        <begin position="67"/>
        <end position="88"/>
    </location>
</feature>
<dbReference type="InterPro" id="IPR055272">
    <property type="entry name" value="POPDC1-3_dom"/>
</dbReference>
<dbReference type="GO" id="GO:0042383">
    <property type="term" value="C:sarcolemma"/>
    <property type="evidence" value="ECO:0007669"/>
    <property type="project" value="TreeGrafter"/>
</dbReference>
<dbReference type="RefSeq" id="XP_022290328.1">
    <property type="nucleotide sequence ID" value="XM_022434620.1"/>
</dbReference>
<evidence type="ECO:0000256" key="3">
    <source>
        <dbReference type="ARBA" id="ARBA00022989"/>
    </source>
</evidence>
<evidence type="ECO:0000313" key="8">
    <source>
        <dbReference type="Proteomes" id="UP000694844"/>
    </source>
</evidence>
<dbReference type="GO" id="GO:0030552">
    <property type="term" value="F:cAMP binding"/>
    <property type="evidence" value="ECO:0007669"/>
    <property type="project" value="TreeGrafter"/>
</dbReference>
<dbReference type="GeneID" id="111101965"/>
<dbReference type="OrthoDB" id="425611at2759"/>
<evidence type="ECO:0000256" key="2">
    <source>
        <dbReference type="ARBA" id="ARBA00022692"/>
    </source>
</evidence>
<organism evidence="8 9">
    <name type="scientific">Crassostrea virginica</name>
    <name type="common">Eastern oyster</name>
    <dbReference type="NCBI Taxonomy" id="6565"/>
    <lineage>
        <taxon>Eukaryota</taxon>
        <taxon>Metazoa</taxon>
        <taxon>Spiralia</taxon>
        <taxon>Lophotrochozoa</taxon>
        <taxon>Mollusca</taxon>
        <taxon>Bivalvia</taxon>
        <taxon>Autobranchia</taxon>
        <taxon>Pteriomorphia</taxon>
        <taxon>Ostreida</taxon>
        <taxon>Ostreoidea</taxon>
        <taxon>Ostreidae</taxon>
        <taxon>Crassostrea</taxon>
    </lineage>
</organism>